<reference evidence="1 2" key="1">
    <citation type="submission" date="2019-03" db="EMBL/GenBank/DDBJ databases">
        <title>Subsurface microbial communities from deep shales in Ohio and West Virginia, USA.</title>
        <authorList>
            <person name="Wrighton K."/>
        </authorList>
    </citation>
    <scope>NUCLEOTIDE SEQUENCE [LARGE SCALE GENOMIC DNA]</scope>
    <source>
        <strain evidence="1 2">MSL 6dP</strain>
    </source>
</reference>
<dbReference type="STRING" id="926561.GCA_000379025_01734"/>
<evidence type="ECO:0000313" key="2">
    <source>
        <dbReference type="Proteomes" id="UP000295832"/>
    </source>
</evidence>
<dbReference type="GO" id="GO:0046983">
    <property type="term" value="F:protein dimerization activity"/>
    <property type="evidence" value="ECO:0007669"/>
    <property type="project" value="InterPro"/>
</dbReference>
<dbReference type="RefSeq" id="WP_134114817.1">
    <property type="nucleotide sequence ID" value="NZ_SOEG01000003.1"/>
</dbReference>
<dbReference type="Gene3D" id="4.10.280.10">
    <property type="entry name" value="Helix-loop-helix DNA-binding domain"/>
    <property type="match status" value="1"/>
</dbReference>
<dbReference type="Proteomes" id="UP000295832">
    <property type="component" value="Unassembled WGS sequence"/>
</dbReference>
<proteinExistence type="predicted"/>
<sequence length="66" mass="7844">MATKERIRREVDLLKDKMVTLAIKKGNLLDDDVQEISRALDQEILNYMKSCQINNENDHFNIFNYK</sequence>
<dbReference type="EMBL" id="SOEG01000003">
    <property type="protein sequence ID" value="TDX53202.1"/>
    <property type="molecule type" value="Genomic_DNA"/>
</dbReference>
<dbReference type="GO" id="GO:0043937">
    <property type="term" value="P:regulation of sporulation"/>
    <property type="evidence" value="ECO:0007669"/>
    <property type="project" value="InterPro"/>
</dbReference>
<dbReference type="AlphaFoldDB" id="A0A4R8H0X4"/>
<keyword evidence="2" id="KW-1185">Reference proteome</keyword>
<protein>
    <submittedName>
        <fullName evidence="1">Spo0E like sporulation regulatory protein</fullName>
    </submittedName>
</protein>
<dbReference type="Pfam" id="PF09388">
    <property type="entry name" value="SpoOE-like"/>
    <property type="match status" value="1"/>
</dbReference>
<evidence type="ECO:0000313" key="1">
    <source>
        <dbReference type="EMBL" id="TDX53202.1"/>
    </source>
</evidence>
<dbReference type="InterPro" id="IPR037208">
    <property type="entry name" value="Spo0E-like_sf"/>
</dbReference>
<dbReference type="SUPFAM" id="SSF140500">
    <property type="entry name" value="BAS1536-like"/>
    <property type="match status" value="1"/>
</dbReference>
<organism evidence="1 2">
    <name type="scientific">Orenia marismortui</name>
    <dbReference type="NCBI Taxonomy" id="46469"/>
    <lineage>
        <taxon>Bacteria</taxon>
        <taxon>Bacillati</taxon>
        <taxon>Bacillota</taxon>
        <taxon>Clostridia</taxon>
        <taxon>Halanaerobiales</taxon>
        <taxon>Halobacteroidaceae</taxon>
        <taxon>Orenia</taxon>
    </lineage>
</organism>
<name>A0A4R8H0X4_9FIRM</name>
<comment type="caution">
    <text evidence="1">The sequence shown here is derived from an EMBL/GenBank/DDBJ whole genome shotgun (WGS) entry which is preliminary data.</text>
</comment>
<dbReference type="InterPro" id="IPR018540">
    <property type="entry name" value="Spo0E-like"/>
</dbReference>
<gene>
    <name evidence="1" type="ORF">C7959_10354</name>
</gene>
<accession>A0A4R8H0X4</accession>
<dbReference type="InterPro" id="IPR036638">
    <property type="entry name" value="HLH_DNA-bd_sf"/>
</dbReference>